<comment type="caution">
    <text evidence="2">The sequence shown here is derived from an EMBL/GenBank/DDBJ whole genome shotgun (WGS) entry which is preliminary data.</text>
</comment>
<protein>
    <submittedName>
        <fullName evidence="2">Uncharacterized protein</fullName>
    </submittedName>
</protein>
<feature type="coiled-coil region" evidence="1">
    <location>
        <begin position="58"/>
        <end position="85"/>
    </location>
</feature>
<accession>X1UVQ5</accession>
<feature type="non-terminal residue" evidence="2">
    <location>
        <position position="1"/>
    </location>
</feature>
<dbReference type="AlphaFoldDB" id="X1UVQ5"/>
<evidence type="ECO:0000256" key="1">
    <source>
        <dbReference type="SAM" id="Coils"/>
    </source>
</evidence>
<gene>
    <name evidence="2" type="ORF">S12H4_41584</name>
</gene>
<proteinExistence type="predicted"/>
<reference evidence="2" key="1">
    <citation type="journal article" date="2014" name="Front. Microbiol.">
        <title>High frequency of phylogenetically diverse reductive dehalogenase-homologous genes in deep subseafloor sedimentary metagenomes.</title>
        <authorList>
            <person name="Kawai M."/>
            <person name="Futagami T."/>
            <person name="Toyoda A."/>
            <person name="Takaki Y."/>
            <person name="Nishi S."/>
            <person name="Hori S."/>
            <person name="Arai W."/>
            <person name="Tsubouchi T."/>
            <person name="Morono Y."/>
            <person name="Uchiyama I."/>
            <person name="Ito T."/>
            <person name="Fujiyama A."/>
            <person name="Inagaki F."/>
            <person name="Takami H."/>
        </authorList>
    </citation>
    <scope>NUCLEOTIDE SEQUENCE</scope>
    <source>
        <strain evidence="2">Expedition CK06-06</strain>
    </source>
</reference>
<name>X1UVQ5_9ZZZZ</name>
<keyword evidence="1" id="KW-0175">Coiled coil</keyword>
<sequence length="87" mass="10615">KDKYPLYEALKTVLPDEEKQRAITFINHLMDYLEKSGLLFEKWQLQRDVRRKVKSETRLLLLSEYREHRNKIDELTEQLFGAMEEMK</sequence>
<organism evidence="2">
    <name type="scientific">marine sediment metagenome</name>
    <dbReference type="NCBI Taxonomy" id="412755"/>
    <lineage>
        <taxon>unclassified sequences</taxon>
        <taxon>metagenomes</taxon>
        <taxon>ecological metagenomes</taxon>
    </lineage>
</organism>
<dbReference type="EMBL" id="BARW01025356">
    <property type="protein sequence ID" value="GAJ07697.1"/>
    <property type="molecule type" value="Genomic_DNA"/>
</dbReference>
<evidence type="ECO:0000313" key="2">
    <source>
        <dbReference type="EMBL" id="GAJ07697.1"/>
    </source>
</evidence>